<keyword evidence="6" id="KW-0456">Lyase</keyword>
<dbReference type="GO" id="GO:0004664">
    <property type="term" value="F:prephenate dehydratase activity"/>
    <property type="evidence" value="ECO:0007669"/>
    <property type="project" value="UniProtKB-EC"/>
</dbReference>
<sequence length="291" mass="31812">MTRPPSDKNLTVAVLGPLGTYTHEAAYQQFGPSVEYLEKTTIKDVFDALSSNADLSVVPQENSIFGSVIETYDVLRGADPGFVRGEVMLRIQHCLLTRQGVKLHDIQTVMSHEQALGQCQRFLKSHLPLATLVKTSSTAAAAKTVVDSPANCAAIASKICVTLFDGLTVQYEGIQNEASNFTRFFIVVKDRKASFPSLLVTELRHALIQVSTQTLPGTGADISQLISSLNLRVVRLDRRPAVTNVPFHDIYLVEVQDAERYKSVLEWTSEVDGAISRIGVLGGNAKLIGLW</sequence>
<keyword evidence="4" id="KW-0057">Aromatic amino acid biosynthesis</keyword>
<feature type="domain" description="Prephenate dehydratase" evidence="7">
    <location>
        <begin position="11"/>
        <end position="189"/>
    </location>
</feature>
<dbReference type="Proteomes" id="UP000807353">
    <property type="component" value="Unassembled WGS sequence"/>
</dbReference>
<dbReference type="Gene3D" id="3.40.190.10">
    <property type="entry name" value="Periplasmic binding protein-like II"/>
    <property type="match status" value="2"/>
</dbReference>
<evidence type="ECO:0000256" key="3">
    <source>
        <dbReference type="ARBA" id="ARBA00022605"/>
    </source>
</evidence>
<proteinExistence type="predicted"/>
<keyword evidence="9" id="KW-1185">Reference proteome</keyword>
<dbReference type="PANTHER" id="PTHR21022:SF19">
    <property type="entry name" value="PREPHENATE DEHYDRATASE-RELATED"/>
    <property type="match status" value="1"/>
</dbReference>
<dbReference type="EMBL" id="MU150293">
    <property type="protein sequence ID" value="KAF9460798.1"/>
    <property type="molecule type" value="Genomic_DNA"/>
</dbReference>
<evidence type="ECO:0000259" key="7">
    <source>
        <dbReference type="PROSITE" id="PS51171"/>
    </source>
</evidence>
<evidence type="ECO:0000256" key="1">
    <source>
        <dbReference type="ARBA" id="ARBA00004741"/>
    </source>
</evidence>
<dbReference type="GO" id="GO:0005737">
    <property type="term" value="C:cytoplasm"/>
    <property type="evidence" value="ECO:0007669"/>
    <property type="project" value="TreeGrafter"/>
</dbReference>
<dbReference type="PANTHER" id="PTHR21022">
    <property type="entry name" value="PREPHENATE DEHYDRATASE P PROTEIN"/>
    <property type="match status" value="1"/>
</dbReference>
<name>A0A9P5Y1V7_9AGAR</name>
<keyword evidence="3" id="KW-0028">Amino-acid biosynthesis</keyword>
<comment type="caution">
    <text evidence="8">The sequence shown here is derived from an EMBL/GenBank/DDBJ whole genome shotgun (WGS) entry which is preliminary data.</text>
</comment>
<evidence type="ECO:0000313" key="8">
    <source>
        <dbReference type="EMBL" id="KAF9460798.1"/>
    </source>
</evidence>
<dbReference type="PIRSF" id="PIRSF001500">
    <property type="entry name" value="Chor_mut_pdt_Ppr"/>
    <property type="match status" value="1"/>
</dbReference>
<dbReference type="GO" id="GO:0009094">
    <property type="term" value="P:L-phenylalanine biosynthetic process"/>
    <property type="evidence" value="ECO:0007669"/>
    <property type="project" value="UniProtKB-KW"/>
</dbReference>
<keyword evidence="5" id="KW-0584">Phenylalanine biosynthesis</keyword>
<evidence type="ECO:0000256" key="6">
    <source>
        <dbReference type="ARBA" id="ARBA00023239"/>
    </source>
</evidence>
<comment type="pathway">
    <text evidence="1">Amino-acid biosynthesis; L-phenylalanine biosynthesis; phenylpyruvate from prephenate: step 1/1.</text>
</comment>
<organism evidence="8 9">
    <name type="scientific">Collybia nuda</name>
    <dbReference type="NCBI Taxonomy" id="64659"/>
    <lineage>
        <taxon>Eukaryota</taxon>
        <taxon>Fungi</taxon>
        <taxon>Dikarya</taxon>
        <taxon>Basidiomycota</taxon>
        <taxon>Agaricomycotina</taxon>
        <taxon>Agaricomycetes</taxon>
        <taxon>Agaricomycetidae</taxon>
        <taxon>Agaricales</taxon>
        <taxon>Tricholomatineae</taxon>
        <taxon>Clitocybaceae</taxon>
        <taxon>Collybia</taxon>
    </lineage>
</organism>
<protein>
    <recommendedName>
        <fullName evidence="2">prephenate dehydratase</fullName>
        <ecNumber evidence="2">4.2.1.51</ecNumber>
    </recommendedName>
</protein>
<dbReference type="Pfam" id="PF00800">
    <property type="entry name" value="PDT"/>
    <property type="match status" value="1"/>
</dbReference>
<evidence type="ECO:0000313" key="9">
    <source>
        <dbReference type="Proteomes" id="UP000807353"/>
    </source>
</evidence>
<dbReference type="InterPro" id="IPR008242">
    <property type="entry name" value="Chor_mutase/pphenate_deHydtase"/>
</dbReference>
<evidence type="ECO:0000256" key="2">
    <source>
        <dbReference type="ARBA" id="ARBA00013147"/>
    </source>
</evidence>
<dbReference type="CDD" id="cd13532">
    <property type="entry name" value="PBP2_PDT_like"/>
    <property type="match status" value="1"/>
</dbReference>
<dbReference type="SUPFAM" id="SSF53850">
    <property type="entry name" value="Periplasmic binding protein-like II"/>
    <property type="match status" value="1"/>
</dbReference>
<dbReference type="OrthoDB" id="983542at2759"/>
<dbReference type="InterPro" id="IPR001086">
    <property type="entry name" value="Preph_deHydtase"/>
</dbReference>
<accession>A0A9P5Y1V7</accession>
<dbReference type="AlphaFoldDB" id="A0A9P5Y1V7"/>
<dbReference type="PROSITE" id="PS51171">
    <property type="entry name" value="PREPHENATE_DEHYDR_3"/>
    <property type="match status" value="1"/>
</dbReference>
<evidence type="ECO:0000256" key="5">
    <source>
        <dbReference type="ARBA" id="ARBA00023222"/>
    </source>
</evidence>
<dbReference type="EC" id="4.2.1.51" evidence="2"/>
<gene>
    <name evidence="8" type="ORF">BDZ94DRAFT_1283741</name>
</gene>
<reference evidence="8" key="1">
    <citation type="submission" date="2020-11" db="EMBL/GenBank/DDBJ databases">
        <authorList>
            <consortium name="DOE Joint Genome Institute"/>
            <person name="Ahrendt S."/>
            <person name="Riley R."/>
            <person name="Andreopoulos W."/>
            <person name="Labutti K."/>
            <person name="Pangilinan J."/>
            <person name="Ruiz-Duenas F.J."/>
            <person name="Barrasa J.M."/>
            <person name="Sanchez-Garcia M."/>
            <person name="Camarero S."/>
            <person name="Miyauchi S."/>
            <person name="Serrano A."/>
            <person name="Linde D."/>
            <person name="Babiker R."/>
            <person name="Drula E."/>
            <person name="Ayuso-Fernandez I."/>
            <person name="Pacheco R."/>
            <person name="Padilla G."/>
            <person name="Ferreira P."/>
            <person name="Barriuso J."/>
            <person name="Kellner H."/>
            <person name="Castanera R."/>
            <person name="Alfaro M."/>
            <person name="Ramirez L."/>
            <person name="Pisabarro A.G."/>
            <person name="Kuo A."/>
            <person name="Tritt A."/>
            <person name="Lipzen A."/>
            <person name="He G."/>
            <person name="Yan M."/>
            <person name="Ng V."/>
            <person name="Cullen D."/>
            <person name="Martin F."/>
            <person name="Rosso M.-N."/>
            <person name="Henrissat B."/>
            <person name="Hibbett D."/>
            <person name="Martinez A.T."/>
            <person name="Grigoriev I.V."/>
        </authorList>
    </citation>
    <scope>NUCLEOTIDE SEQUENCE</scope>
    <source>
        <strain evidence="8">CBS 247.69</strain>
    </source>
</reference>
<evidence type="ECO:0000256" key="4">
    <source>
        <dbReference type="ARBA" id="ARBA00023141"/>
    </source>
</evidence>